<reference evidence="9" key="1">
    <citation type="submission" date="2021-03" db="EMBL/GenBank/DDBJ databases">
        <authorList>
            <person name="Sun Q."/>
        </authorList>
    </citation>
    <scope>NUCLEOTIDE SEQUENCE</scope>
    <source>
        <strain evidence="9">CCM 8862</strain>
    </source>
</reference>
<dbReference type="EMBL" id="JAFLEQ010000005">
    <property type="protein sequence ID" value="MBN9643602.1"/>
    <property type="molecule type" value="Genomic_DNA"/>
</dbReference>
<evidence type="ECO:0000256" key="3">
    <source>
        <dbReference type="ARBA" id="ARBA00022679"/>
    </source>
</evidence>
<keyword evidence="9" id="KW-0328">Glycosyltransferase</keyword>
<comment type="pathway">
    <text evidence="7">Protein modification; lipoprotein biosynthesis (diacylglyceryl transfer).</text>
</comment>
<dbReference type="GO" id="GO:0042158">
    <property type="term" value="P:lipoprotein biosynthetic process"/>
    <property type="evidence" value="ECO:0007669"/>
    <property type="project" value="UniProtKB-UniRule"/>
</dbReference>
<feature type="transmembrane region" description="Helical" evidence="7">
    <location>
        <begin position="24"/>
        <end position="43"/>
    </location>
</feature>
<comment type="subcellular location">
    <subcellularLocation>
        <location evidence="7">Cell membrane</location>
        <topology evidence="7">Multi-pass membrane protein</topology>
    </subcellularLocation>
</comment>
<evidence type="ECO:0000256" key="6">
    <source>
        <dbReference type="ARBA" id="ARBA00023136"/>
    </source>
</evidence>
<evidence type="ECO:0000256" key="8">
    <source>
        <dbReference type="SAM" id="MobiDB-lite"/>
    </source>
</evidence>
<keyword evidence="5 7" id="KW-1133">Transmembrane helix</keyword>
<feature type="compositionally biased region" description="Low complexity" evidence="8">
    <location>
        <begin position="297"/>
        <end position="319"/>
    </location>
</feature>
<comment type="catalytic activity">
    <reaction evidence="7">
        <text>L-cysteinyl-[prolipoprotein] + a 1,2-diacyl-sn-glycero-3-phospho-(1'-sn-glycerol) = an S-1,2-diacyl-sn-glyceryl-L-cysteinyl-[prolipoprotein] + sn-glycerol 1-phosphate + H(+)</text>
        <dbReference type="Rhea" id="RHEA:56712"/>
        <dbReference type="Rhea" id="RHEA-COMP:14679"/>
        <dbReference type="Rhea" id="RHEA-COMP:14680"/>
        <dbReference type="ChEBI" id="CHEBI:15378"/>
        <dbReference type="ChEBI" id="CHEBI:29950"/>
        <dbReference type="ChEBI" id="CHEBI:57685"/>
        <dbReference type="ChEBI" id="CHEBI:64716"/>
        <dbReference type="ChEBI" id="CHEBI:140658"/>
        <dbReference type="EC" id="2.5.1.145"/>
    </reaction>
</comment>
<dbReference type="Proteomes" id="UP000664332">
    <property type="component" value="Unassembled WGS sequence"/>
</dbReference>
<organism evidence="9 10">
    <name type="scientific">Corynebacterium mendelii</name>
    <dbReference type="NCBI Taxonomy" id="2765362"/>
    <lineage>
        <taxon>Bacteria</taxon>
        <taxon>Bacillati</taxon>
        <taxon>Actinomycetota</taxon>
        <taxon>Actinomycetes</taxon>
        <taxon>Mycobacteriales</taxon>
        <taxon>Corynebacteriaceae</taxon>
        <taxon>Corynebacterium</taxon>
    </lineage>
</organism>
<keyword evidence="10" id="KW-1185">Reference proteome</keyword>
<dbReference type="GO" id="GO:0005886">
    <property type="term" value="C:plasma membrane"/>
    <property type="evidence" value="ECO:0007669"/>
    <property type="project" value="UniProtKB-SubCell"/>
</dbReference>
<dbReference type="GO" id="GO:0008961">
    <property type="term" value="F:phosphatidylglycerol-prolipoprotein diacylglyceryl transferase activity"/>
    <property type="evidence" value="ECO:0007669"/>
    <property type="project" value="UniProtKB-UniRule"/>
</dbReference>
<feature type="region of interest" description="Disordered" evidence="8">
    <location>
        <begin position="280"/>
        <end position="325"/>
    </location>
</feature>
<dbReference type="InterPro" id="IPR001640">
    <property type="entry name" value="Lgt"/>
</dbReference>
<evidence type="ECO:0000256" key="1">
    <source>
        <dbReference type="ARBA" id="ARBA00007150"/>
    </source>
</evidence>
<feature type="transmembrane region" description="Helical" evidence="7">
    <location>
        <begin position="195"/>
        <end position="212"/>
    </location>
</feature>
<comment type="function">
    <text evidence="7">Catalyzes the transfer of the diacylglyceryl group from phosphatidylglycerol to the sulfhydryl group of the N-terminal cysteine of a prolipoprotein, the first step in the formation of mature lipoproteins.</text>
</comment>
<keyword evidence="3 7" id="KW-0808">Transferase</keyword>
<comment type="similarity">
    <text evidence="1 7">Belongs to the Lgt family.</text>
</comment>
<evidence type="ECO:0000256" key="2">
    <source>
        <dbReference type="ARBA" id="ARBA00022475"/>
    </source>
</evidence>
<comment type="caution">
    <text evidence="9">The sequence shown here is derived from an EMBL/GenBank/DDBJ whole genome shotgun (WGS) entry which is preliminary data.</text>
</comment>
<dbReference type="NCBIfam" id="TIGR00544">
    <property type="entry name" value="lgt"/>
    <property type="match status" value="1"/>
</dbReference>
<sequence>MTTTFLAMIPSPPQGVWHIGPVPLRAYALCIITGVIAAAFVTRARYAARGGMPEIVMDAVIIAVPAGIVGGRAYHVATDHQKYFCDTCHPVDAFKVTNGGLGIMGAVALGVLCVWIMMRVRNLPLAPLADAAAPAIILAQGIGRLGNWFNQELYGRETTVPWGLEIYQRITADGQLSQMYGHSTGQVIAVVHPTFLYELVWNICVCAVLILVDKRFTLGHGRVFALYVALYGVGRFWVELMRADPATHVMGLRINTITSTILVIAGCALFMLLKKGREQPDEVTPPEVRARLEAARATRTGSAPATTPNGTSGGTTAASPTPPGP</sequence>
<dbReference type="AlphaFoldDB" id="A0A939E139"/>
<accession>A0A939E139</accession>
<dbReference type="PANTHER" id="PTHR30589:SF0">
    <property type="entry name" value="PHOSPHATIDYLGLYCEROL--PROLIPOPROTEIN DIACYLGLYCERYL TRANSFERASE"/>
    <property type="match status" value="1"/>
</dbReference>
<gene>
    <name evidence="7" type="primary">lgt</name>
    <name evidence="9" type="ORF">JZY06_03015</name>
</gene>
<dbReference type="PANTHER" id="PTHR30589">
    <property type="entry name" value="PROLIPOPROTEIN DIACYLGLYCERYL TRANSFERASE"/>
    <property type="match status" value="1"/>
</dbReference>
<feature type="binding site" evidence="7">
    <location>
        <position position="144"/>
    </location>
    <ligand>
        <name>a 1,2-diacyl-sn-glycero-3-phospho-(1'-sn-glycerol)</name>
        <dbReference type="ChEBI" id="CHEBI:64716"/>
    </ligand>
</feature>
<feature type="transmembrane region" description="Helical" evidence="7">
    <location>
        <begin position="250"/>
        <end position="273"/>
    </location>
</feature>
<feature type="transmembrane region" description="Helical" evidence="7">
    <location>
        <begin position="55"/>
        <end position="74"/>
    </location>
</feature>
<feature type="transmembrane region" description="Helical" evidence="7">
    <location>
        <begin position="219"/>
        <end position="238"/>
    </location>
</feature>
<dbReference type="RefSeq" id="WP_207118346.1">
    <property type="nucleotide sequence ID" value="NZ_JAFLEQ010000005.1"/>
</dbReference>
<dbReference type="Pfam" id="PF01790">
    <property type="entry name" value="LGT"/>
    <property type="match status" value="1"/>
</dbReference>
<name>A0A939E139_9CORY</name>
<dbReference type="HAMAP" id="MF_01147">
    <property type="entry name" value="Lgt"/>
    <property type="match status" value="1"/>
</dbReference>
<evidence type="ECO:0000313" key="10">
    <source>
        <dbReference type="Proteomes" id="UP000664332"/>
    </source>
</evidence>
<evidence type="ECO:0000313" key="9">
    <source>
        <dbReference type="EMBL" id="MBN9643602.1"/>
    </source>
</evidence>
<keyword evidence="6 7" id="KW-0472">Membrane</keyword>
<dbReference type="PROSITE" id="PS01311">
    <property type="entry name" value="LGT"/>
    <property type="match status" value="1"/>
</dbReference>
<protein>
    <recommendedName>
        <fullName evidence="7">Phosphatidylglycerol--prolipoprotein diacylglyceryl transferase</fullName>
        <ecNumber evidence="7">2.5.1.145</ecNumber>
    </recommendedName>
</protein>
<evidence type="ECO:0000256" key="7">
    <source>
        <dbReference type="HAMAP-Rule" id="MF_01147"/>
    </source>
</evidence>
<proteinExistence type="inferred from homology"/>
<keyword evidence="2 7" id="KW-1003">Cell membrane</keyword>
<feature type="transmembrane region" description="Helical" evidence="7">
    <location>
        <begin position="99"/>
        <end position="118"/>
    </location>
</feature>
<dbReference type="EC" id="2.5.1.145" evidence="7"/>
<keyword evidence="4 7" id="KW-0812">Transmembrane</keyword>
<evidence type="ECO:0000256" key="5">
    <source>
        <dbReference type="ARBA" id="ARBA00022989"/>
    </source>
</evidence>
<evidence type="ECO:0000256" key="4">
    <source>
        <dbReference type="ARBA" id="ARBA00022692"/>
    </source>
</evidence>